<sequence>MAFDSQLNLEDRSLQARESILRCLKFHMQLSLKFHNFQKLSAKFFSLFKILTRIGVAAYALNLPKDSKIHPTLYVSQLKKKVGSHTASVTLPVVHSKTGHVLMVPGTIIDRRFIKEDGKPGAQLLVKWLNATEEDCTWEE</sequence>
<proteinExistence type="predicted"/>
<organism evidence="1 2">
    <name type="scientific">Nicotiana tabacum</name>
    <name type="common">Common tobacco</name>
    <dbReference type="NCBI Taxonomy" id="4097"/>
    <lineage>
        <taxon>Eukaryota</taxon>
        <taxon>Viridiplantae</taxon>
        <taxon>Streptophyta</taxon>
        <taxon>Embryophyta</taxon>
        <taxon>Tracheophyta</taxon>
        <taxon>Spermatophyta</taxon>
        <taxon>Magnoliopsida</taxon>
        <taxon>eudicotyledons</taxon>
        <taxon>Gunneridae</taxon>
        <taxon>Pentapetalae</taxon>
        <taxon>asterids</taxon>
        <taxon>lamiids</taxon>
        <taxon>Solanales</taxon>
        <taxon>Solanaceae</taxon>
        <taxon>Nicotianoideae</taxon>
        <taxon>Nicotianeae</taxon>
        <taxon>Nicotiana</taxon>
    </lineage>
</organism>
<keyword evidence="1" id="KW-1185">Reference proteome</keyword>
<accession>A0AC58TQ45</accession>
<evidence type="ECO:0000313" key="2">
    <source>
        <dbReference type="RefSeq" id="XP_075099336.1"/>
    </source>
</evidence>
<protein>
    <submittedName>
        <fullName evidence="2">Uncharacterized protein LOC142176151</fullName>
    </submittedName>
</protein>
<name>A0AC58TQ45_TOBAC</name>
<dbReference type="RefSeq" id="XP_075099336.1">
    <property type="nucleotide sequence ID" value="XM_075243235.1"/>
</dbReference>
<gene>
    <name evidence="2" type="primary">LOC142176151</name>
</gene>
<reference evidence="2" key="2">
    <citation type="submission" date="2025-08" db="UniProtKB">
        <authorList>
            <consortium name="RefSeq"/>
        </authorList>
    </citation>
    <scope>IDENTIFICATION</scope>
    <source>
        <tissue evidence="2">Leaf</tissue>
    </source>
</reference>
<dbReference type="Proteomes" id="UP000790787">
    <property type="component" value="Chromosome 22"/>
</dbReference>
<reference evidence="1" key="1">
    <citation type="journal article" date="2014" name="Nat. Commun.">
        <title>The tobacco genome sequence and its comparison with those of tomato and potato.</title>
        <authorList>
            <person name="Sierro N."/>
            <person name="Battey J.N."/>
            <person name="Ouadi S."/>
            <person name="Bakaher N."/>
            <person name="Bovet L."/>
            <person name="Willig A."/>
            <person name="Goepfert S."/>
            <person name="Peitsch M.C."/>
            <person name="Ivanov N.V."/>
        </authorList>
    </citation>
    <scope>NUCLEOTIDE SEQUENCE [LARGE SCALE GENOMIC DNA]</scope>
</reference>
<evidence type="ECO:0000313" key="1">
    <source>
        <dbReference type="Proteomes" id="UP000790787"/>
    </source>
</evidence>